<accession>A0A388TBU1</accession>
<organism evidence="1 2">
    <name type="scientific">Termititenax aidoneus</name>
    <dbReference type="NCBI Taxonomy" id="2218524"/>
    <lineage>
        <taxon>Bacteria</taxon>
        <taxon>Bacillati</taxon>
        <taxon>Candidatus Margulisiibacteriota</taxon>
        <taxon>Candidatus Termititenacia</taxon>
        <taxon>Candidatus Termititenacales</taxon>
        <taxon>Candidatus Termititenacaceae</taxon>
        <taxon>Candidatus Termititenax</taxon>
    </lineage>
</organism>
<proteinExistence type="predicted"/>
<evidence type="ECO:0000313" key="1">
    <source>
        <dbReference type="EMBL" id="GBR74249.1"/>
    </source>
</evidence>
<name>A0A388TBU1_TERA1</name>
<protein>
    <recommendedName>
        <fullName evidence="3">Cell division protein SepF</fullName>
    </recommendedName>
</protein>
<comment type="caution">
    <text evidence="1">The sequence shown here is derived from an EMBL/GenBank/DDBJ whole genome shotgun (WGS) entry which is preliminary data.</text>
</comment>
<dbReference type="Gene3D" id="3.30.110.150">
    <property type="entry name" value="SepF-like protein"/>
    <property type="match status" value="1"/>
</dbReference>
<dbReference type="AlphaFoldDB" id="A0A388TBU1"/>
<dbReference type="InterPro" id="IPR038594">
    <property type="entry name" value="SepF-like_sf"/>
</dbReference>
<evidence type="ECO:0008006" key="3">
    <source>
        <dbReference type="Google" id="ProtNLM"/>
    </source>
</evidence>
<dbReference type="Proteomes" id="UP000269352">
    <property type="component" value="Unassembled WGS sequence"/>
</dbReference>
<sequence length="93" mass="10419">MKAPARAARKSVKIHALRSHEDEQFVADQVIAGYIVLVDFKYIDEAIKQRVKAFLDGTMCGLDGKMIALRDDLLLLLPNGVLEEENMGEYKLA</sequence>
<dbReference type="GO" id="GO:0090529">
    <property type="term" value="P:cell septum assembly"/>
    <property type="evidence" value="ECO:0007669"/>
    <property type="project" value="InterPro"/>
</dbReference>
<evidence type="ECO:0000313" key="2">
    <source>
        <dbReference type="Proteomes" id="UP000269352"/>
    </source>
</evidence>
<dbReference type="EMBL" id="BGZN01000036">
    <property type="protein sequence ID" value="GBR74249.1"/>
    <property type="molecule type" value="Genomic_DNA"/>
</dbReference>
<keyword evidence="2" id="KW-1185">Reference proteome</keyword>
<dbReference type="InterPro" id="IPR007561">
    <property type="entry name" value="Cell_div_SepF/SepF-rel"/>
</dbReference>
<reference evidence="1 2" key="1">
    <citation type="journal article" date="2019" name="ISME J.">
        <title>Genome analyses of uncultured TG2/ZB3 bacteria in 'Margulisbacteria' specifically attached to ectosymbiotic spirochetes of protists in the termite gut.</title>
        <authorList>
            <person name="Utami Y.D."/>
            <person name="Kuwahara H."/>
            <person name="Igai K."/>
            <person name="Murakami T."/>
            <person name="Sugaya K."/>
            <person name="Morikawa T."/>
            <person name="Nagura Y."/>
            <person name="Yuki M."/>
            <person name="Deevong P."/>
            <person name="Inoue T."/>
            <person name="Kihara K."/>
            <person name="Lo N."/>
            <person name="Yamada A."/>
            <person name="Ohkuma M."/>
            <person name="Hongoh Y."/>
        </authorList>
    </citation>
    <scope>NUCLEOTIDE SEQUENCE [LARGE SCALE GENOMIC DNA]</scope>
    <source>
        <strain evidence="1">NkOx7-01</strain>
    </source>
</reference>
<dbReference type="Pfam" id="PF04472">
    <property type="entry name" value="SepF"/>
    <property type="match status" value="1"/>
</dbReference>
<gene>
    <name evidence="1" type="ORF">NO1_1459</name>
</gene>